<evidence type="ECO:0008006" key="3">
    <source>
        <dbReference type="Google" id="ProtNLM"/>
    </source>
</evidence>
<dbReference type="InterPro" id="IPR029058">
    <property type="entry name" value="AB_hydrolase_fold"/>
</dbReference>
<reference evidence="1" key="1">
    <citation type="submission" date="2022-05" db="EMBL/GenBank/DDBJ databases">
        <title>Draft genome sequence of Clostridium tertium strain CP3 isolated from Peru.</title>
        <authorList>
            <person name="Hurtado R."/>
            <person name="Lima L."/>
            <person name="Sousa T."/>
            <person name="Jaiswal A.K."/>
            <person name="Tiwari S."/>
            <person name="Maturrano L."/>
            <person name="Brenig B."/>
            <person name="Azevedo V."/>
        </authorList>
    </citation>
    <scope>NUCLEOTIDE SEQUENCE</scope>
    <source>
        <strain evidence="1">CP3</strain>
    </source>
</reference>
<name>A0A9X4B0X7_9CLOT</name>
<dbReference type="SUPFAM" id="SSF53474">
    <property type="entry name" value="alpha/beta-Hydrolases"/>
    <property type="match status" value="1"/>
</dbReference>
<organism evidence="1 2">
    <name type="scientific">Clostridium tertium</name>
    <dbReference type="NCBI Taxonomy" id="1559"/>
    <lineage>
        <taxon>Bacteria</taxon>
        <taxon>Bacillati</taxon>
        <taxon>Bacillota</taxon>
        <taxon>Clostridia</taxon>
        <taxon>Eubacteriales</taxon>
        <taxon>Clostridiaceae</taxon>
        <taxon>Clostridium</taxon>
    </lineage>
</organism>
<keyword evidence="2" id="KW-1185">Reference proteome</keyword>
<sequence>MTMVSYGARIVDDNLNNDISFFIDKSLLSIISDFKVIKDIFDNYNKFITLKDINNIEGKLVINLLNEIKYLFNYKDIFVSEEEYKDLIKKKNINFNKIDPLNLDYRIYEEAIKIVTNKFLKNINVEDIILLDFRLDEKQYIKDNEKVELLDNERILIGNINKHLEKISCIFKEIVPGINIKTIDSGLYISDVDKREIEFEENLLKDINNIIKDFKTTKKGFNNEKIHNSNLGIRYYFKKALFNNRDKLIIVFSAFSNDKPKYNYINTLSTYDCNKLYILDNYGSKGTYYLGLNGSLNIETAVMSLICKIVSENNIKFRNIISVGSSKGGTSALYYGMKYNFGNIIIGAPQYKIGTYLCDLSIKTYADEIFGDRSIANRIKYDNLIRLISNNKSKIYLLTSDGDNQYDRVLKSFEYVSEELKLNLTIDKCEITHHNDIAKEFPNYLESKLSKMLKDNKYKRLIIEKIIEVFKLKFK</sequence>
<accession>A0A9X4B0X7</accession>
<dbReference type="Proteomes" id="UP001141183">
    <property type="component" value="Unassembled WGS sequence"/>
</dbReference>
<dbReference type="AlphaFoldDB" id="A0A9X4B0X7"/>
<gene>
    <name evidence="1" type="ORF">NE398_08265</name>
</gene>
<dbReference type="EMBL" id="JAMRYU010000007">
    <property type="protein sequence ID" value="MDC4240157.1"/>
    <property type="molecule type" value="Genomic_DNA"/>
</dbReference>
<evidence type="ECO:0000313" key="1">
    <source>
        <dbReference type="EMBL" id="MDC4240157.1"/>
    </source>
</evidence>
<proteinExistence type="predicted"/>
<protein>
    <recommendedName>
        <fullName evidence="3">Accessory Sec system protein Asp2</fullName>
    </recommendedName>
</protein>
<dbReference type="RefSeq" id="WP_272470280.1">
    <property type="nucleotide sequence ID" value="NZ_JAMRYU010000007.1"/>
</dbReference>
<evidence type="ECO:0000313" key="2">
    <source>
        <dbReference type="Proteomes" id="UP001141183"/>
    </source>
</evidence>
<dbReference type="Gene3D" id="3.40.50.1820">
    <property type="entry name" value="alpha/beta hydrolase"/>
    <property type="match status" value="1"/>
</dbReference>
<comment type="caution">
    <text evidence="1">The sequence shown here is derived from an EMBL/GenBank/DDBJ whole genome shotgun (WGS) entry which is preliminary data.</text>
</comment>